<proteinExistence type="predicted"/>
<dbReference type="EMBL" id="KN824280">
    <property type="protein sequence ID" value="KIM32216.1"/>
    <property type="molecule type" value="Genomic_DNA"/>
</dbReference>
<dbReference type="AlphaFoldDB" id="A0A0C3BL89"/>
<evidence type="ECO:0000313" key="2">
    <source>
        <dbReference type="Proteomes" id="UP000054097"/>
    </source>
</evidence>
<reference evidence="1 2" key="1">
    <citation type="submission" date="2014-04" db="EMBL/GenBank/DDBJ databases">
        <authorList>
            <consortium name="DOE Joint Genome Institute"/>
            <person name="Kuo A."/>
            <person name="Zuccaro A."/>
            <person name="Kohler A."/>
            <person name="Nagy L.G."/>
            <person name="Floudas D."/>
            <person name="Copeland A."/>
            <person name="Barry K.W."/>
            <person name="Cichocki N."/>
            <person name="Veneault-Fourrey C."/>
            <person name="LaButti K."/>
            <person name="Lindquist E.A."/>
            <person name="Lipzen A."/>
            <person name="Lundell T."/>
            <person name="Morin E."/>
            <person name="Murat C."/>
            <person name="Sun H."/>
            <person name="Tunlid A."/>
            <person name="Henrissat B."/>
            <person name="Grigoriev I.V."/>
            <person name="Hibbett D.S."/>
            <person name="Martin F."/>
            <person name="Nordberg H.P."/>
            <person name="Cantor M.N."/>
            <person name="Hua S.X."/>
        </authorList>
    </citation>
    <scope>NUCLEOTIDE SEQUENCE [LARGE SCALE GENOMIC DNA]</scope>
    <source>
        <strain evidence="1 2">MAFF 305830</strain>
    </source>
</reference>
<reference evidence="2" key="2">
    <citation type="submission" date="2015-01" db="EMBL/GenBank/DDBJ databases">
        <title>Evolutionary Origins and Diversification of the Mycorrhizal Mutualists.</title>
        <authorList>
            <consortium name="DOE Joint Genome Institute"/>
            <consortium name="Mycorrhizal Genomics Consortium"/>
            <person name="Kohler A."/>
            <person name="Kuo A."/>
            <person name="Nagy L.G."/>
            <person name="Floudas D."/>
            <person name="Copeland A."/>
            <person name="Barry K.W."/>
            <person name="Cichocki N."/>
            <person name="Veneault-Fourrey C."/>
            <person name="LaButti K."/>
            <person name="Lindquist E.A."/>
            <person name="Lipzen A."/>
            <person name="Lundell T."/>
            <person name="Morin E."/>
            <person name="Murat C."/>
            <person name="Riley R."/>
            <person name="Ohm R."/>
            <person name="Sun H."/>
            <person name="Tunlid A."/>
            <person name="Henrissat B."/>
            <person name="Grigoriev I.V."/>
            <person name="Hibbett D.S."/>
            <person name="Martin F."/>
        </authorList>
    </citation>
    <scope>NUCLEOTIDE SEQUENCE [LARGE SCALE GENOMIC DNA]</scope>
    <source>
        <strain evidence="2">MAFF 305830</strain>
    </source>
</reference>
<evidence type="ECO:0008006" key="3">
    <source>
        <dbReference type="Google" id="ProtNLM"/>
    </source>
</evidence>
<dbReference type="Proteomes" id="UP000054097">
    <property type="component" value="Unassembled WGS sequence"/>
</dbReference>
<accession>A0A0C3BL89</accession>
<dbReference type="HOGENOM" id="CLU_761090_0_0_1"/>
<sequence>MDDSSSDTFEVFVTKDRLFTATDAQEGNSKIHPVARLGFDAQPEEDKISYMKCPMKPQKQLAHLEFIKRRRSALEKNEVFDPELIASLAIVIPNATDKKKWRCGVAGCPYIGTKQHIMAHMRKKEGHLGLKSYRCSHENCQHVAIHQHDLKRHELRHNNTRIKKGSRERKATTKFSGSGRQVIKTINKATYADHSASSSFDDSNELRPTKEAALVSEASAATWSDFSPFPPVPSASVGMKIIEGTYAHYNPAEGPPFPVHQLNPYPTAPFATMLIPGTINEGLYQAPGHLNCRQPQFQHTLAAAPYPEQIVHFPFTQQGPPPPPPMPRVISAGTNHYGRYVPSTDSRGATCLHDVHSLPSTPGL</sequence>
<name>A0A0C3BL89_SERVB</name>
<organism evidence="1 2">
    <name type="scientific">Serendipita vermifera MAFF 305830</name>
    <dbReference type="NCBI Taxonomy" id="933852"/>
    <lineage>
        <taxon>Eukaryota</taxon>
        <taxon>Fungi</taxon>
        <taxon>Dikarya</taxon>
        <taxon>Basidiomycota</taxon>
        <taxon>Agaricomycotina</taxon>
        <taxon>Agaricomycetes</taxon>
        <taxon>Sebacinales</taxon>
        <taxon>Serendipitaceae</taxon>
        <taxon>Serendipita</taxon>
    </lineage>
</organism>
<gene>
    <name evidence="1" type="ORF">M408DRAFT_215478</name>
</gene>
<evidence type="ECO:0000313" key="1">
    <source>
        <dbReference type="EMBL" id="KIM32216.1"/>
    </source>
</evidence>
<protein>
    <recommendedName>
        <fullName evidence="3">C2H2-type domain-containing protein</fullName>
    </recommendedName>
</protein>
<keyword evidence="2" id="KW-1185">Reference proteome</keyword>